<feature type="region of interest" description="Disordered" evidence="5">
    <location>
        <begin position="795"/>
        <end position="855"/>
    </location>
</feature>
<dbReference type="Pfam" id="PF00665">
    <property type="entry name" value="rve"/>
    <property type="match status" value="1"/>
</dbReference>
<keyword evidence="3" id="KW-0862">Zinc</keyword>
<feature type="domain" description="Integrase catalytic" evidence="7">
    <location>
        <begin position="524"/>
        <end position="700"/>
    </location>
</feature>
<accession>A0A8T1ZGY7</accession>
<feature type="domain" description="CCHC-type" evidence="6">
    <location>
        <begin position="306"/>
        <end position="321"/>
    </location>
</feature>
<keyword evidence="2" id="KW-0378">Hydrolase</keyword>
<dbReference type="PROSITE" id="PS50994">
    <property type="entry name" value="INTEGRASE"/>
    <property type="match status" value="1"/>
</dbReference>
<dbReference type="InterPro" id="IPR057670">
    <property type="entry name" value="SH3_retrovirus"/>
</dbReference>
<dbReference type="Pfam" id="PF07727">
    <property type="entry name" value="RVT_2"/>
    <property type="match status" value="1"/>
</dbReference>
<feature type="region of interest" description="Disordered" evidence="5">
    <location>
        <begin position="36"/>
        <end position="57"/>
    </location>
</feature>
<keyword evidence="8" id="KW-0548">Nucleotidyltransferase</keyword>
<dbReference type="SMART" id="SM00093">
    <property type="entry name" value="SERPIN"/>
    <property type="match status" value="1"/>
</dbReference>
<dbReference type="InterPro" id="IPR013103">
    <property type="entry name" value="RVT_2"/>
</dbReference>
<dbReference type="CDD" id="cd09272">
    <property type="entry name" value="RNase_HI_RT_Ty1"/>
    <property type="match status" value="1"/>
</dbReference>
<dbReference type="Pfam" id="PF13976">
    <property type="entry name" value="gag_pre-integrs"/>
    <property type="match status" value="1"/>
</dbReference>
<dbReference type="EMBL" id="JAEFBJ010000011">
    <property type="protein sequence ID" value="KAG7557244.1"/>
    <property type="molecule type" value="Genomic_DNA"/>
</dbReference>
<dbReference type="SMART" id="SM00343">
    <property type="entry name" value="ZnF_C2HC"/>
    <property type="match status" value="1"/>
</dbReference>
<dbReference type="InterPro" id="IPR023795">
    <property type="entry name" value="Serpin_CS"/>
</dbReference>
<protein>
    <submittedName>
        <fullName evidence="8">Reverse transcriptase RNA-dependent DNA polymerase</fullName>
    </submittedName>
</protein>
<evidence type="ECO:0000259" key="6">
    <source>
        <dbReference type="PROSITE" id="PS50158"/>
    </source>
</evidence>
<evidence type="ECO:0000256" key="4">
    <source>
        <dbReference type="RuleBase" id="RU000411"/>
    </source>
</evidence>
<dbReference type="Pfam" id="PF00079">
    <property type="entry name" value="Serpin"/>
    <property type="match status" value="1"/>
</dbReference>
<evidence type="ECO:0000256" key="5">
    <source>
        <dbReference type="SAM" id="MobiDB-lite"/>
    </source>
</evidence>
<keyword evidence="3" id="KW-0863">Zinc-finger</keyword>
<dbReference type="Pfam" id="PF14223">
    <property type="entry name" value="Retrotran_gag_2"/>
    <property type="match status" value="1"/>
</dbReference>
<dbReference type="GO" id="GO:0003676">
    <property type="term" value="F:nucleic acid binding"/>
    <property type="evidence" value="ECO:0007669"/>
    <property type="project" value="InterPro"/>
</dbReference>
<keyword evidence="9" id="KW-1185">Reference proteome</keyword>
<dbReference type="PROSITE" id="PS00284">
    <property type="entry name" value="SERPIN"/>
    <property type="match status" value="1"/>
</dbReference>
<keyword evidence="8" id="KW-0695">RNA-directed DNA polymerase</keyword>
<reference evidence="8 9" key="1">
    <citation type="submission" date="2020-12" db="EMBL/GenBank/DDBJ databases">
        <title>Concerted genomic and epigenomic changes stabilize Arabidopsis allopolyploids.</title>
        <authorList>
            <person name="Chen Z."/>
        </authorList>
    </citation>
    <scope>NUCLEOTIDE SEQUENCE [LARGE SCALE GENOMIC DNA]</scope>
    <source>
        <strain evidence="8">As9502</strain>
        <tissue evidence="8">Leaf</tissue>
    </source>
</reference>
<dbReference type="Proteomes" id="UP000694251">
    <property type="component" value="Chromosome 11"/>
</dbReference>
<keyword evidence="1" id="KW-0479">Metal-binding</keyword>
<evidence type="ECO:0000256" key="3">
    <source>
        <dbReference type="PROSITE-ProRule" id="PRU00047"/>
    </source>
</evidence>
<dbReference type="InterPro" id="IPR001584">
    <property type="entry name" value="Integrase_cat-core"/>
</dbReference>
<evidence type="ECO:0000259" key="7">
    <source>
        <dbReference type="PROSITE" id="PS50994"/>
    </source>
</evidence>
<evidence type="ECO:0000313" key="8">
    <source>
        <dbReference type="EMBL" id="KAG7557244.1"/>
    </source>
</evidence>
<feature type="compositionally biased region" description="Acidic residues" evidence="5">
    <location>
        <begin position="819"/>
        <end position="844"/>
    </location>
</feature>
<comment type="similarity">
    <text evidence="4">Belongs to the serpin family.</text>
</comment>
<gene>
    <name evidence="8" type="ORF">ISN44_As11g032280</name>
</gene>
<dbReference type="InterPro" id="IPR023796">
    <property type="entry name" value="Serpin_dom"/>
</dbReference>
<dbReference type="InterPro" id="IPR001878">
    <property type="entry name" value="Znf_CCHC"/>
</dbReference>
<dbReference type="PANTHER" id="PTHR42648">
    <property type="entry name" value="TRANSPOSASE, PUTATIVE-RELATED"/>
    <property type="match status" value="1"/>
</dbReference>
<evidence type="ECO:0000256" key="2">
    <source>
        <dbReference type="ARBA" id="ARBA00022801"/>
    </source>
</evidence>
<dbReference type="Pfam" id="PF25597">
    <property type="entry name" value="SH3_retrovirus"/>
    <property type="match status" value="1"/>
</dbReference>
<sequence length="1717" mass="196062">MTLFGHVLTSTPKDSNVIFSPASINSAITMLVAGPGGDSVAGDEDEKPNTKAPSKEIGSSAIKCPMLTSTNYTVWAMRMRVALRVNKVWKTIDPGDPDEEKNDVAIALLFQSIPEALILQVGDHDTAKETWDAIKGRHVGAERVREARLQTLMAEFDRIKMKETDSIDAFSGKLSEITSTAASLGETIEEPKLVKKFLKSLPRKRYIHIVAALEQVLDLNKTTFEDIVGRLKVYEERIVDEEEEQPDDQNKLMYASTDSQATYTEGYRGRGRGGRFNWRGRGRGRFNNYQNGSYRQKERDASMVTCYRCDKLGHYASDCPDRLLKLQETVEKKDDATHEAEELMMHEVVYLNENKVKPSCFEADLDSTNVWYLDNGASNHMSGNRSFFLDLDETIVGKVLKVLKNIYYIPDLKSNIVSLGQATEAGCEVRMKEEFLTLYDRSGDLLVKTTRSRNRLYKVTLHVENPNCLQLITSTESNLWHSRLGHTNLETMKKMINKELVTGVPKLIVKKETCVSCLLGKQTRKTFPQATTYRAGQRLELIHGDLCGPITPSTPAQKRYVFVLIDDHSRYMWTILLREKSEAFEKFKKFKVCVEQETREKIKTLRTDRGGEFVSNEFQAYCDEHGIMRHLTAPYSPQQNGVVERRNRTLLEMTRSILKHTGLPNSLWGEAVRHSTYLINRIATRSLVQSTPYEAFKGRKPNLEHLRVFGCVCYARTEAVGRKKLDDRSRTLIHLGTEPGTKAYRLFDSETKRIVVSRDVIFDESKGWSWKNKEREDHKESETFSISLGEFGNKGLRESNTIETEEGTRITQTTSESIIEVEDDTEEEEDSEAMNNEDGDDESEQAPQPQLRRSGRTIVKPAYLNDYVLMAETECERLLTVINDEPWDFNEARELKVWTDACKEELSSIEKNKTWNLVSLPIGVKAIGLKWVFKLKRNADGSINKHKARLVAKGYVQRHGIDFDEVFAPVARIETIRFIIALAASNGWEIHHLDVKTAFLHGELKEEVYVSQPEGFVVLGSENKVYKLNKALYGLRQAPRAWNDKLNAILREFKFHRCSKEPSLYQREEKGHLLVVAVYVDDLLVAGSSLKLIREFKREMGTKFEMSDLGKLTYYLGIEVHQHENGISLKQERYAAKILGEAGMESCNLSHIPMEMNLQLSKSQNEKSISEKYYRRSIGCLRYLIHTRPDLSYSVGVLSRYMQEPKESHGAALKQVLRYVRGTTSLGLFFKRTEKVKLVGYSDSSHNVDLDDGRSTTGHIFFLDDCPITWCSQKQDTVAMSSCEAEFMAATEAAKQAIWLKELMSEILSIKGEKVLLRIDNKSAIALTKNPVFHGRSKHIHRRYHFIRECVENEQVEVEHVPGNEQRADILTKPLGRIKFKEMRSLIGVQDVKKDNFKLKGENVESSSIDELKAIFRELSSLVYADTSASGGPKITAANGLWIDKSLPTDPKFKDLFENFFKAVYVPVDFRSKAEEVRKEVNSWVEYHTNNLIKDLLPNGSVKSETDKIYANALYFKGAWKRQFEKYYTKDYDFHLVNGTSVSVPFMTSSEKQYVRAYDGFKVLRLPYRRGSDETNRKFSMYFYLPDKKDGLDDLLEKMTSTPGFLDSHIPRYRDKLEEFRIPKFKIEFCLCVTSVLNRLGLASMSMYHKAYVEIDEEGAEAAAATAVVEGCARGMERPKKIDFVADHPFLFLIREDKTGTVLFVGQLFEPSESCSN</sequence>
<evidence type="ECO:0000313" key="9">
    <source>
        <dbReference type="Proteomes" id="UP000694251"/>
    </source>
</evidence>
<dbReference type="Pfam" id="PF00098">
    <property type="entry name" value="zf-CCHC"/>
    <property type="match status" value="1"/>
</dbReference>
<dbReference type="GO" id="GO:0015074">
    <property type="term" value="P:DNA integration"/>
    <property type="evidence" value="ECO:0007669"/>
    <property type="project" value="InterPro"/>
</dbReference>
<proteinExistence type="inferred from homology"/>
<dbReference type="OrthoDB" id="778489at2759"/>
<dbReference type="InterPro" id="IPR039537">
    <property type="entry name" value="Retrotran_Ty1/copia-like"/>
</dbReference>
<dbReference type="InterPro" id="IPR025724">
    <property type="entry name" value="GAG-pre-integrase_dom"/>
</dbReference>
<keyword evidence="8" id="KW-0808">Transferase</keyword>
<dbReference type="GO" id="GO:0016787">
    <property type="term" value="F:hydrolase activity"/>
    <property type="evidence" value="ECO:0007669"/>
    <property type="project" value="UniProtKB-KW"/>
</dbReference>
<dbReference type="GO" id="GO:0003964">
    <property type="term" value="F:RNA-directed DNA polymerase activity"/>
    <property type="evidence" value="ECO:0007669"/>
    <property type="project" value="UniProtKB-KW"/>
</dbReference>
<dbReference type="PROSITE" id="PS50158">
    <property type="entry name" value="ZF_CCHC"/>
    <property type="match status" value="1"/>
</dbReference>
<evidence type="ECO:0000256" key="1">
    <source>
        <dbReference type="ARBA" id="ARBA00022723"/>
    </source>
</evidence>
<name>A0A8T1ZGY7_ARASU</name>
<dbReference type="CDD" id="cd02043">
    <property type="entry name" value="serpinP_plants"/>
    <property type="match status" value="1"/>
</dbReference>
<comment type="caution">
    <text evidence="8">The sequence shown here is derived from an EMBL/GenBank/DDBJ whole genome shotgun (WGS) entry which is preliminary data.</text>
</comment>
<organism evidence="8 9">
    <name type="scientific">Arabidopsis suecica</name>
    <name type="common">Swedish thale-cress</name>
    <name type="synonym">Cardaminopsis suecica</name>
    <dbReference type="NCBI Taxonomy" id="45249"/>
    <lineage>
        <taxon>Eukaryota</taxon>
        <taxon>Viridiplantae</taxon>
        <taxon>Streptophyta</taxon>
        <taxon>Embryophyta</taxon>
        <taxon>Tracheophyta</taxon>
        <taxon>Spermatophyta</taxon>
        <taxon>Magnoliopsida</taxon>
        <taxon>eudicotyledons</taxon>
        <taxon>Gunneridae</taxon>
        <taxon>Pentapetalae</taxon>
        <taxon>rosids</taxon>
        <taxon>malvids</taxon>
        <taxon>Brassicales</taxon>
        <taxon>Brassicaceae</taxon>
        <taxon>Camelineae</taxon>
        <taxon>Arabidopsis</taxon>
    </lineage>
</organism>
<dbReference type="GO" id="GO:0008270">
    <property type="term" value="F:zinc ion binding"/>
    <property type="evidence" value="ECO:0007669"/>
    <property type="project" value="UniProtKB-KW"/>
</dbReference>
<dbReference type="PANTHER" id="PTHR42648:SF25">
    <property type="entry name" value="RNA-DIRECTED DNA POLYMERASE"/>
    <property type="match status" value="1"/>
</dbReference>